<evidence type="ECO:0000313" key="9">
    <source>
        <dbReference type="EMBL" id="NBN65886.1"/>
    </source>
</evidence>
<accession>A0ABW9ZQN0</accession>
<dbReference type="Proteomes" id="UP000541347">
    <property type="component" value="Unassembled WGS sequence"/>
</dbReference>
<dbReference type="SUPFAM" id="SSF53056">
    <property type="entry name" value="beta-carbonic anhydrase, cab"/>
    <property type="match status" value="1"/>
</dbReference>
<keyword evidence="10" id="KW-1185">Reference proteome</keyword>
<dbReference type="PROSITE" id="PS00705">
    <property type="entry name" value="PROK_CO2_ANHYDRASE_2"/>
    <property type="match status" value="1"/>
</dbReference>
<keyword evidence="5 8" id="KW-0862">Zinc</keyword>
<dbReference type="InterPro" id="IPR015892">
    <property type="entry name" value="Carbonic_anhydrase_CS"/>
</dbReference>
<comment type="caution">
    <text evidence="9">The sequence shown here is derived from an EMBL/GenBank/DDBJ whole genome shotgun (WGS) entry which is preliminary data.</text>
</comment>
<name>A0ABW9ZQN0_9HYPH</name>
<evidence type="ECO:0000256" key="4">
    <source>
        <dbReference type="ARBA" id="ARBA00022723"/>
    </source>
</evidence>
<evidence type="ECO:0000256" key="8">
    <source>
        <dbReference type="RuleBase" id="RU003956"/>
    </source>
</evidence>
<dbReference type="Pfam" id="PF00484">
    <property type="entry name" value="Pro_CA"/>
    <property type="match status" value="1"/>
</dbReference>
<protein>
    <recommendedName>
        <fullName evidence="3 8">Carbonic anhydrase</fullName>
        <ecNumber evidence="3 8">4.2.1.1</ecNumber>
    </recommendedName>
    <alternativeName>
        <fullName evidence="8">Carbonate dehydratase</fullName>
    </alternativeName>
</protein>
<evidence type="ECO:0000256" key="6">
    <source>
        <dbReference type="ARBA" id="ARBA00023239"/>
    </source>
</evidence>
<reference evidence="9 10" key="1">
    <citation type="submission" date="2020-01" db="EMBL/GenBank/DDBJ databases">
        <authorList>
            <person name="Peng S.Y."/>
            <person name="Li J."/>
            <person name="Wang M."/>
            <person name="Wang L."/>
            <person name="Wang C.Q."/>
            <person name="Wang J.R."/>
        </authorList>
    </citation>
    <scope>NUCLEOTIDE SEQUENCE [LARGE SCALE GENOMIC DNA]</scope>
    <source>
        <strain evidence="9 10">XCT-34</strain>
    </source>
</reference>
<dbReference type="InterPro" id="IPR036874">
    <property type="entry name" value="Carbonic_anhydrase_sf"/>
</dbReference>
<dbReference type="SMART" id="SM00947">
    <property type="entry name" value="Pro_CA"/>
    <property type="match status" value="1"/>
</dbReference>
<proteinExistence type="inferred from homology"/>
<comment type="function">
    <text evidence="8">Reversible hydration of carbon dioxide.</text>
</comment>
<evidence type="ECO:0000313" key="10">
    <source>
        <dbReference type="Proteomes" id="UP000541347"/>
    </source>
</evidence>
<evidence type="ECO:0000256" key="2">
    <source>
        <dbReference type="ARBA" id="ARBA00006217"/>
    </source>
</evidence>
<dbReference type="EMBL" id="JAABLP010000006">
    <property type="protein sequence ID" value="NBN65886.1"/>
    <property type="molecule type" value="Genomic_DNA"/>
</dbReference>
<evidence type="ECO:0000256" key="3">
    <source>
        <dbReference type="ARBA" id="ARBA00012925"/>
    </source>
</evidence>
<sequence>MANDFPKHLVAGYGRYLTKGSIRHREAQEQLAIYGQRPDVMVISCCDSRVTPEGVFHAGPGELFVVRNVANLVPPYEETDGQHGTSAALEYAVRVLKVKHIVVMGHAKCGGVHAFRENANAPLATGAFIGRWIKLLEPAAIAMACMPIDRLDDPQLAMEYAGVRQSLKNLATFPFVDTLLRSGELALHGAWFDIGSGELRIMDRASGKFEPCATDVQILPVAAAE</sequence>
<evidence type="ECO:0000256" key="5">
    <source>
        <dbReference type="ARBA" id="ARBA00022833"/>
    </source>
</evidence>
<gene>
    <name evidence="9" type="ORF">GWI71_19500</name>
</gene>
<dbReference type="PANTHER" id="PTHR11002">
    <property type="entry name" value="CARBONIC ANHYDRASE"/>
    <property type="match status" value="1"/>
</dbReference>
<dbReference type="RefSeq" id="WP_161677886.1">
    <property type="nucleotide sequence ID" value="NZ_JAABLP010000006.1"/>
</dbReference>
<keyword evidence="6 8" id="KW-0456">Lyase</keyword>
<dbReference type="EC" id="4.2.1.1" evidence="3 8"/>
<comment type="catalytic activity">
    <reaction evidence="7 8">
        <text>hydrogencarbonate + H(+) = CO2 + H2O</text>
        <dbReference type="Rhea" id="RHEA:10748"/>
        <dbReference type="ChEBI" id="CHEBI:15377"/>
        <dbReference type="ChEBI" id="CHEBI:15378"/>
        <dbReference type="ChEBI" id="CHEBI:16526"/>
        <dbReference type="ChEBI" id="CHEBI:17544"/>
        <dbReference type="EC" id="4.2.1.1"/>
    </reaction>
</comment>
<comment type="similarity">
    <text evidence="2 8">Belongs to the beta-class carbonic anhydrase family.</text>
</comment>
<organism evidence="9 10">
    <name type="scientific">Pannonibacter tanglangensis</name>
    <dbReference type="NCBI Taxonomy" id="2750084"/>
    <lineage>
        <taxon>Bacteria</taxon>
        <taxon>Pseudomonadati</taxon>
        <taxon>Pseudomonadota</taxon>
        <taxon>Alphaproteobacteria</taxon>
        <taxon>Hyphomicrobiales</taxon>
        <taxon>Stappiaceae</taxon>
        <taxon>Pannonibacter</taxon>
    </lineage>
</organism>
<dbReference type="PANTHER" id="PTHR11002:SF76">
    <property type="entry name" value="CARBONIC ANHYDRASE"/>
    <property type="match status" value="1"/>
</dbReference>
<evidence type="ECO:0000256" key="1">
    <source>
        <dbReference type="ARBA" id="ARBA00001947"/>
    </source>
</evidence>
<evidence type="ECO:0000256" key="7">
    <source>
        <dbReference type="ARBA" id="ARBA00048348"/>
    </source>
</evidence>
<dbReference type="Gene3D" id="3.40.1050.10">
    <property type="entry name" value="Carbonic anhydrase"/>
    <property type="match status" value="1"/>
</dbReference>
<dbReference type="InterPro" id="IPR001765">
    <property type="entry name" value="Carbonic_anhydrase"/>
</dbReference>
<comment type="cofactor">
    <cofactor evidence="1">
        <name>Zn(2+)</name>
        <dbReference type="ChEBI" id="CHEBI:29105"/>
    </cofactor>
</comment>
<keyword evidence="4" id="KW-0479">Metal-binding</keyword>